<dbReference type="SUPFAM" id="SSF54637">
    <property type="entry name" value="Thioesterase/thiol ester dehydrase-isomerase"/>
    <property type="match status" value="1"/>
</dbReference>
<accession>A0A0J1HE95</accession>
<feature type="domain" description="ApeI dehydratase-like" evidence="1">
    <location>
        <begin position="20"/>
        <end position="118"/>
    </location>
</feature>
<sequence length="130" mass="14528">MNREKRDQQTRFPTVLQETVRGNVCELLCRIDPEIIYFSGHFDAQPVLPGVAQLEWAVTCAVTYLQTPDQFGGMESVKFQAPILPAATVVLAVEWLPEKHKLKFAYRSPDGHHQHASGVISLLPACRSAI</sequence>
<proteinExistence type="predicted"/>
<dbReference type="RefSeq" id="WP_047885047.1">
    <property type="nucleotide sequence ID" value="NZ_LDOU01000007.1"/>
</dbReference>
<dbReference type="InterPro" id="IPR054545">
    <property type="entry name" value="ApeI-like"/>
</dbReference>
<dbReference type="Proteomes" id="UP000035909">
    <property type="component" value="Unassembled WGS sequence"/>
</dbReference>
<evidence type="ECO:0000259" key="1">
    <source>
        <dbReference type="Pfam" id="PF22818"/>
    </source>
</evidence>
<comment type="caution">
    <text evidence="2">The sequence shown here is derived from an EMBL/GenBank/DDBJ whole genome shotgun (WGS) entry which is preliminary data.</text>
</comment>
<keyword evidence="3" id="KW-1185">Reference proteome</keyword>
<protein>
    <recommendedName>
        <fullName evidence="1">ApeI dehydratase-like domain-containing protein</fullName>
    </recommendedName>
</protein>
<evidence type="ECO:0000313" key="3">
    <source>
        <dbReference type="Proteomes" id="UP000035909"/>
    </source>
</evidence>
<dbReference type="OrthoDB" id="9812842at2"/>
<dbReference type="InterPro" id="IPR029069">
    <property type="entry name" value="HotDog_dom_sf"/>
</dbReference>
<dbReference type="EMBL" id="LDOU01000007">
    <property type="protein sequence ID" value="KLV09959.1"/>
    <property type="molecule type" value="Genomic_DNA"/>
</dbReference>
<organism evidence="2 3">
    <name type="scientific">Photobacterium ganghwense</name>
    <dbReference type="NCBI Taxonomy" id="320778"/>
    <lineage>
        <taxon>Bacteria</taxon>
        <taxon>Pseudomonadati</taxon>
        <taxon>Pseudomonadota</taxon>
        <taxon>Gammaproteobacteria</taxon>
        <taxon>Vibrionales</taxon>
        <taxon>Vibrionaceae</taxon>
        <taxon>Photobacterium</taxon>
    </lineage>
</organism>
<dbReference type="PIRSF" id="PIRSF030962">
    <property type="entry name" value="Dehydrase_ECs4332_prd"/>
    <property type="match status" value="1"/>
</dbReference>
<reference evidence="2 3" key="1">
    <citation type="submission" date="2015-05" db="EMBL/GenBank/DDBJ databases">
        <title>Photobacterium galathea sp. nov.</title>
        <authorList>
            <person name="Machado H."/>
            <person name="Gram L."/>
        </authorList>
    </citation>
    <scope>NUCLEOTIDE SEQUENCE [LARGE SCALE GENOMIC DNA]</scope>
    <source>
        <strain evidence="2 3">DSM 22954</strain>
    </source>
</reference>
<dbReference type="AlphaFoldDB" id="A0A0J1HE95"/>
<name>A0A0J1HE95_9GAMM</name>
<dbReference type="InterPro" id="IPR016962">
    <property type="entry name" value="Dehydrase_ECs4332_prd"/>
</dbReference>
<dbReference type="STRING" id="320778.ABT57_09830"/>
<gene>
    <name evidence="2" type="ORF">ABT57_09830</name>
</gene>
<dbReference type="Gene3D" id="3.10.129.10">
    <property type="entry name" value="Hotdog Thioesterase"/>
    <property type="match status" value="1"/>
</dbReference>
<dbReference type="PATRIC" id="fig|320778.3.peg.2144"/>
<dbReference type="Pfam" id="PF22818">
    <property type="entry name" value="ApeI-like"/>
    <property type="match status" value="1"/>
</dbReference>
<evidence type="ECO:0000313" key="2">
    <source>
        <dbReference type="EMBL" id="KLV09959.1"/>
    </source>
</evidence>